<reference evidence="12 13" key="1">
    <citation type="submission" date="2015-01" db="EMBL/GenBank/DDBJ databases">
        <title>The Genome Sequence of Exophiala oligosperma CBS72588.</title>
        <authorList>
            <consortium name="The Broad Institute Genomics Platform"/>
            <person name="Cuomo C."/>
            <person name="de Hoog S."/>
            <person name="Gorbushina A."/>
            <person name="Stielow B."/>
            <person name="Teixiera M."/>
            <person name="Abouelleil A."/>
            <person name="Chapman S.B."/>
            <person name="Priest M."/>
            <person name="Young S.K."/>
            <person name="Wortman J."/>
            <person name="Nusbaum C."/>
            <person name="Birren B."/>
        </authorList>
    </citation>
    <scope>NUCLEOTIDE SEQUENCE [LARGE SCALE GENOMIC DNA]</scope>
    <source>
        <strain evidence="12 13">CBS 72588</strain>
    </source>
</reference>
<dbReference type="InterPro" id="IPR013154">
    <property type="entry name" value="ADH-like_N"/>
</dbReference>
<accession>A0A0D2DGV6</accession>
<dbReference type="GeneID" id="27359243"/>
<dbReference type="GO" id="GO:0006351">
    <property type="term" value="P:DNA-templated transcription"/>
    <property type="evidence" value="ECO:0007669"/>
    <property type="project" value="InterPro"/>
</dbReference>
<dbReference type="InterPro" id="IPR002328">
    <property type="entry name" value="ADH_Zn_CS"/>
</dbReference>
<comment type="similarity">
    <text evidence="2 8">Belongs to the zinc-containing alcohol dehydrogenase family.</text>
</comment>
<evidence type="ECO:0000256" key="4">
    <source>
        <dbReference type="ARBA" id="ARBA00022833"/>
    </source>
</evidence>
<dbReference type="GO" id="GO:0004022">
    <property type="term" value="F:alcohol dehydrogenase (NAD+) activity"/>
    <property type="evidence" value="ECO:0007669"/>
    <property type="project" value="TreeGrafter"/>
</dbReference>
<feature type="coiled-coil region" evidence="9">
    <location>
        <begin position="357"/>
        <end position="384"/>
    </location>
</feature>
<evidence type="ECO:0000256" key="6">
    <source>
        <dbReference type="ARBA" id="ARBA00023027"/>
    </source>
</evidence>
<dbReference type="HOGENOM" id="CLU_301108_0_0_1"/>
<dbReference type="SUPFAM" id="SSF51735">
    <property type="entry name" value="NAD(P)-binding Rossmann-fold domains"/>
    <property type="match status" value="1"/>
</dbReference>
<dbReference type="FunFam" id="3.40.50.720:FF:000039">
    <property type="entry name" value="Alcohol dehydrogenase AdhP"/>
    <property type="match status" value="1"/>
</dbReference>
<dbReference type="VEuPathDB" id="FungiDB:PV06_07169"/>
<keyword evidence="4 8" id="KW-0862">Zinc</keyword>
<dbReference type="Pfam" id="PF08240">
    <property type="entry name" value="ADH_N"/>
    <property type="match status" value="1"/>
</dbReference>
<dbReference type="STRING" id="215243.A0A0D2DGV6"/>
<dbReference type="SUPFAM" id="SSF50129">
    <property type="entry name" value="GroES-like"/>
    <property type="match status" value="1"/>
</dbReference>
<evidence type="ECO:0000313" key="13">
    <source>
        <dbReference type="Proteomes" id="UP000053342"/>
    </source>
</evidence>
<feature type="domain" description="Xylanolytic transcriptional activator regulatory" evidence="11">
    <location>
        <begin position="630"/>
        <end position="706"/>
    </location>
</feature>
<comment type="cofactor">
    <cofactor evidence="1 8">
        <name>Zn(2+)</name>
        <dbReference type="ChEBI" id="CHEBI:29105"/>
    </cofactor>
</comment>
<proteinExistence type="inferred from homology"/>
<keyword evidence="13" id="KW-1185">Reference proteome</keyword>
<dbReference type="InterPro" id="IPR007219">
    <property type="entry name" value="XnlR_reg_dom"/>
</dbReference>
<dbReference type="Gene3D" id="3.40.50.720">
    <property type="entry name" value="NAD(P)-binding Rossmann-like Domain"/>
    <property type="match status" value="1"/>
</dbReference>
<keyword evidence="5" id="KW-0560">Oxidoreductase</keyword>
<dbReference type="OrthoDB" id="4121088at2759"/>
<gene>
    <name evidence="12" type="ORF">PV06_07169</name>
</gene>
<dbReference type="SMART" id="SM00829">
    <property type="entry name" value="PKS_ER"/>
    <property type="match status" value="1"/>
</dbReference>
<organism evidence="12 13">
    <name type="scientific">Exophiala oligosperma</name>
    <dbReference type="NCBI Taxonomy" id="215243"/>
    <lineage>
        <taxon>Eukaryota</taxon>
        <taxon>Fungi</taxon>
        <taxon>Dikarya</taxon>
        <taxon>Ascomycota</taxon>
        <taxon>Pezizomycotina</taxon>
        <taxon>Eurotiomycetes</taxon>
        <taxon>Chaetothyriomycetidae</taxon>
        <taxon>Chaetothyriales</taxon>
        <taxon>Herpotrichiellaceae</taxon>
        <taxon>Exophiala</taxon>
    </lineage>
</organism>
<dbReference type="GO" id="GO:0005737">
    <property type="term" value="C:cytoplasm"/>
    <property type="evidence" value="ECO:0007669"/>
    <property type="project" value="TreeGrafter"/>
</dbReference>
<dbReference type="PANTHER" id="PTHR42940:SF1">
    <property type="entry name" value="ENOYL REDUCTASE (ER) DOMAIN-CONTAINING PROTEIN"/>
    <property type="match status" value="1"/>
</dbReference>
<dbReference type="EMBL" id="KN847337">
    <property type="protein sequence ID" value="KIW41630.1"/>
    <property type="molecule type" value="Genomic_DNA"/>
</dbReference>
<evidence type="ECO:0000313" key="12">
    <source>
        <dbReference type="EMBL" id="KIW41630.1"/>
    </source>
</evidence>
<dbReference type="Proteomes" id="UP000053342">
    <property type="component" value="Unassembled WGS sequence"/>
</dbReference>
<feature type="domain" description="Enoyl reductase (ER)" evidence="10">
    <location>
        <begin position="14"/>
        <end position="346"/>
    </location>
</feature>
<protein>
    <recommendedName>
        <fullName evidence="14">Enoyl reductase (ER) domain-containing protein</fullName>
    </recommendedName>
</protein>
<dbReference type="PANTHER" id="PTHR42940">
    <property type="entry name" value="ALCOHOL DEHYDROGENASE 1-RELATED"/>
    <property type="match status" value="1"/>
</dbReference>
<evidence type="ECO:0000256" key="8">
    <source>
        <dbReference type="RuleBase" id="RU361277"/>
    </source>
</evidence>
<dbReference type="GO" id="GO:0008270">
    <property type="term" value="F:zinc ion binding"/>
    <property type="evidence" value="ECO:0007669"/>
    <property type="project" value="InterPro"/>
</dbReference>
<dbReference type="Pfam" id="PF04082">
    <property type="entry name" value="Fungal_trans"/>
    <property type="match status" value="1"/>
</dbReference>
<evidence type="ECO:0000259" key="11">
    <source>
        <dbReference type="SMART" id="SM00906"/>
    </source>
</evidence>
<evidence type="ECO:0000256" key="3">
    <source>
        <dbReference type="ARBA" id="ARBA00022723"/>
    </source>
</evidence>
<dbReference type="InterPro" id="IPR011032">
    <property type="entry name" value="GroES-like_sf"/>
</dbReference>
<dbReference type="InterPro" id="IPR036291">
    <property type="entry name" value="NAD(P)-bd_dom_sf"/>
</dbReference>
<name>A0A0D2DGV6_9EURO</name>
<keyword evidence="9" id="KW-0175">Coiled coil</keyword>
<dbReference type="SMART" id="SM00906">
    <property type="entry name" value="Fungal_trans"/>
    <property type="match status" value="1"/>
</dbReference>
<keyword evidence="6" id="KW-0520">NAD</keyword>
<evidence type="ECO:0000259" key="10">
    <source>
        <dbReference type="SMART" id="SM00829"/>
    </source>
</evidence>
<evidence type="ECO:0000256" key="1">
    <source>
        <dbReference type="ARBA" id="ARBA00001947"/>
    </source>
</evidence>
<evidence type="ECO:0000256" key="5">
    <source>
        <dbReference type="ARBA" id="ARBA00023002"/>
    </source>
</evidence>
<dbReference type="CDD" id="cd08297">
    <property type="entry name" value="CAD3"/>
    <property type="match status" value="1"/>
</dbReference>
<dbReference type="InterPro" id="IPR020843">
    <property type="entry name" value="ER"/>
</dbReference>
<evidence type="ECO:0000256" key="2">
    <source>
        <dbReference type="ARBA" id="ARBA00008072"/>
    </source>
</evidence>
<dbReference type="InterPro" id="IPR013149">
    <property type="entry name" value="ADH-like_C"/>
</dbReference>
<evidence type="ECO:0000256" key="7">
    <source>
        <dbReference type="ARBA" id="ARBA00023242"/>
    </source>
</evidence>
<dbReference type="CDD" id="cd12148">
    <property type="entry name" value="fungal_TF_MHR"/>
    <property type="match status" value="1"/>
</dbReference>
<evidence type="ECO:0000256" key="9">
    <source>
        <dbReference type="SAM" id="Coils"/>
    </source>
</evidence>
<keyword evidence="3 8" id="KW-0479">Metal-binding</keyword>
<keyword evidence="7" id="KW-0539">Nucleus</keyword>
<sequence>MGETMRAAVIRNPGPDFSLEIIDKPKPQPGDGELLIRLEVTGLCHSDLSMMLREWSGFKSRMDTPGHEGAGVVESLGKGVTTWQIGDKAGVKGISWVCHECESCMKGREQHCPRAEFAGLTMEGTYQQYIVVAANYATRIPNGVDLHYAAPLMCSGLTSYSALRKSGVRAGEWVVVLGAGGGLGHFAVMISKAMGARVIAVDQGEAKKELCSSLGASEFLDISSATDPVQRTLEITNGGAHAVIVTSAHPSSYTTATNYLRTGGTMVCVGLPATGQAIAGADPHDFVTKSITVRGTFVGTLSEAAEVLDLCAQGLITPVVERFPLAQLPDAVGLLREGKIVGRAVVDLWSRFSKEYIVDLETQVRDFKAILADLQSQLEAQQASLSRKSCCEHNIVSSQDQPHPKPQGSHDIAPSNNFESFKYADKDPIANTIDLGNKDGPELADSTASSSSGESIITRLCGTRNRLNSSIDNGQSRYFGPTSSLHLTENVASILSYCENVSRTGSDFEKEIPQAMQQYLLGLYWKYQHNVMRIIHKEAFLAGLEAAQGPYYSHCLLLCILVSGARISANPEIRALSIPSVDEEHTETPALLKLAQEALDKELLNPSITTIQSLMLLSVLDCIQSDDMKGWLKSGTACRLAFDLGLHQDWSHMSQSRCSPIDIEVRNVVFWGCFGLDRHWGLYLGRPPIIKLCDVYVQKPANTATSWDAVIFAAWTEILDIAGQISERLNTNTCSQEQIDFYMNALQIWDANVDGTLIPSATSPPAVYQLRIQYCALFILLNRHNAGLGNCVENSTSEMLKSRQSCVEHALQISRLIQEYTAHHQAYTMIGSALYHITLAATTLIAEIAEKQKNNVAAELAALTTCLSIMKQMESTEIVALHVRKIVQSIMRVCDLQRFPMDMAQPMSYSSQKIADESLDETCQSDETMADTSFLGRADDNDQSASLQNDTFFSNSVFQFPFEDALMDPYLASDFFEENPAVMVDGHGGQGLE</sequence>
<dbReference type="Pfam" id="PF00107">
    <property type="entry name" value="ADH_zinc_N"/>
    <property type="match status" value="1"/>
</dbReference>
<dbReference type="RefSeq" id="XP_016261846.1">
    <property type="nucleotide sequence ID" value="XM_016408366.1"/>
</dbReference>
<dbReference type="Gene3D" id="3.90.180.10">
    <property type="entry name" value="Medium-chain alcohol dehydrogenases, catalytic domain"/>
    <property type="match status" value="1"/>
</dbReference>
<evidence type="ECO:0008006" key="14">
    <source>
        <dbReference type="Google" id="ProtNLM"/>
    </source>
</evidence>
<dbReference type="GO" id="GO:0003677">
    <property type="term" value="F:DNA binding"/>
    <property type="evidence" value="ECO:0007669"/>
    <property type="project" value="InterPro"/>
</dbReference>
<dbReference type="PROSITE" id="PS00059">
    <property type="entry name" value="ADH_ZINC"/>
    <property type="match status" value="1"/>
</dbReference>
<dbReference type="AlphaFoldDB" id="A0A0D2DGV6"/>